<comment type="caution">
    <text evidence="2">The sequence shown here is derived from an EMBL/GenBank/DDBJ whole genome shotgun (WGS) entry which is preliminary data.</text>
</comment>
<sequence>MSSHSARTTCLDDPHARQSRNWDSPEDFATTTPSQAHHLIEYHNDVSASMSSPQGNALKTANILAIPLNISSNSHTSEYLWKNWAAGLNAGCTEDGKVEKGHRRGEAEWSMTEIQREGVVQPGQGAVESPYVPSYMAPQRASGAT</sequence>
<evidence type="ECO:0000256" key="1">
    <source>
        <dbReference type="SAM" id="MobiDB-lite"/>
    </source>
</evidence>
<evidence type="ECO:0000313" key="2">
    <source>
        <dbReference type="EMBL" id="KAF5324040.1"/>
    </source>
</evidence>
<evidence type="ECO:0000313" key="3">
    <source>
        <dbReference type="Proteomes" id="UP000541558"/>
    </source>
</evidence>
<keyword evidence="3" id="KW-1185">Reference proteome</keyword>
<feature type="compositionally biased region" description="Basic and acidic residues" evidence="1">
    <location>
        <begin position="97"/>
        <end position="107"/>
    </location>
</feature>
<gene>
    <name evidence="2" type="ORF">D9611_008302</name>
</gene>
<protein>
    <submittedName>
        <fullName evidence="2">Uncharacterized protein</fullName>
    </submittedName>
</protein>
<organism evidence="2 3">
    <name type="scientific">Ephemerocybe angulata</name>
    <dbReference type="NCBI Taxonomy" id="980116"/>
    <lineage>
        <taxon>Eukaryota</taxon>
        <taxon>Fungi</taxon>
        <taxon>Dikarya</taxon>
        <taxon>Basidiomycota</taxon>
        <taxon>Agaricomycotina</taxon>
        <taxon>Agaricomycetes</taxon>
        <taxon>Agaricomycetidae</taxon>
        <taxon>Agaricales</taxon>
        <taxon>Agaricineae</taxon>
        <taxon>Psathyrellaceae</taxon>
        <taxon>Ephemerocybe</taxon>
    </lineage>
</organism>
<feature type="region of interest" description="Disordered" evidence="1">
    <location>
        <begin position="1"/>
        <end position="31"/>
    </location>
</feature>
<reference evidence="2 3" key="1">
    <citation type="journal article" date="2020" name="ISME J.">
        <title>Uncovering the hidden diversity of litter-decomposition mechanisms in mushroom-forming fungi.</title>
        <authorList>
            <person name="Floudas D."/>
            <person name="Bentzer J."/>
            <person name="Ahren D."/>
            <person name="Johansson T."/>
            <person name="Persson P."/>
            <person name="Tunlid A."/>
        </authorList>
    </citation>
    <scope>NUCLEOTIDE SEQUENCE [LARGE SCALE GENOMIC DNA]</scope>
    <source>
        <strain evidence="2 3">CBS 175.51</strain>
    </source>
</reference>
<feature type="region of interest" description="Disordered" evidence="1">
    <location>
        <begin position="97"/>
        <end position="132"/>
    </location>
</feature>
<dbReference type="AlphaFoldDB" id="A0A8H5F508"/>
<accession>A0A8H5F508</accession>
<name>A0A8H5F508_9AGAR</name>
<dbReference type="Proteomes" id="UP000541558">
    <property type="component" value="Unassembled WGS sequence"/>
</dbReference>
<proteinExistence type="predicted"/>
<dbReference type="OrthoDB" id="10674031at2759"/>
<dbReference type="EMBL" id="JAACJK010000165">
    <property type="protein sequence ID" value="KAF5324040.1"/>
    <property type="molecule type" value="Genomic_DNA"/>
</dbReference>